<evidence type="ECO:0000313" key="1">
    <source>
        <dbReference type="EMBL" id="CAB5055156.1"/>
    </source>
</evidence>
<sequence length="207" mass="23475">MSDIRLETILGNLEPQSKILDWGCGTGNQIDFLIQQGCTNVSGFDVDPSLLRKDVDIDSDSIGWLEKSTMKWDVILCRESVYYIPKSEQPRLWQALYGALAAQGTLIVVAFNGAAGSSSWIIQKDHGIQLVLNEISLKNLALQANFHQIEIKGIKSNHRTVFGYFLGLLMWTHRNLTIRFQYILERGIDPQNPKHFTKNIVLIARKF</sequence>
<reference evidence="1" key="1">
    <citation type="submission" date="2020-05" db="EMBL/GenBank/DDBJ databases">
        <authorList>
            <person name="Chiriac C."/>
            <person name="Salcher M."/>
            <person name="Ghai R."/>
            <person name="Kavagutti S V."/>
        </authorList>
    </citation>
    <scope>NUCLEOTIDE SEQUENCE</scope>
</reference>
<dbReference type="CDD" id="cd02440">
    <property type="entry name" value="AdoMet_MTases"/>
    <property type="match status" value="1"/>
</dbReference>
<dbReference type="AlphaFoldDB" id="A0A6J7TR35"/>
<dbReference type="EMBL" id="CAFBQK010000145">
    <property type="protein sequence ID" value="CAB5055156.1"/>
    <property type="molecule type" value="Genomic_DNA"/>
</dbReference>
<dbReference type="InterPro" id="IPR029063">
    <property type="entry name" value="SAM-dependent_MTases_sf"/>
</dbReference>
<dbReference type="SUPFAM" id="SSF53335">
    <property type="entry name" value="S-adenosyl-L-methionine-dependent methyltransferases"/>
    <property type="match status" value="1"/>
</dbReference>
<protein>
    <submittedName>
        <fullName evidence="1">Unannotated protein</fullName>
    </submittedName>
</protein>
<organism evidence="1">
    <name type="scientific">freshwater metagenome</name>
    <dbReference type="NCBI Taxonomy" id="449393"/>
    <lineage>
        <taxon>unclassified sequences</taxon>
        <taxon>metagenomes</taxon>
        <taxon>ecological metagenomes</taxon>
    </lineage>
</organism>
<gene>
    <name evidence="1" type="ORF">UFOPK4265_01043</name>
</gene>
<accession>A0A6J7TR35</accession>
<dbReference type="Pfam" id="PF13489">
    <property type="entry name" value="Methyltransf_23"/>
    <property type="match status" value="1"/>
</dbReference>
<dbReference type="Gene3D" id="3.40.50.150">
    <property type="entry name" value="Vaccinia Virus protein VP39"/>
    <property type="match status" value="1"/>
</dbReference>
<name>A0A6J7TR35_9ZZZZ</name>
<proteinExistence type="predicted"/>